<evidence type="ECO:0000256" key="1">
    <source>
        <dbReference type="ARBA" id="ARBA00007827"/>
    </source>
</evidence>
<keyword evidence="4" id="KW-1185">Reference proteome</keyword>
<reference evidence="3" key="7">
    <citation type="submission" date="2019-08" db="EMBL/GenBank/DDBJ databases">
        <title>Complete Genome Assembly and Annotation of EEHV3A the First Example of a GC-Branch African Elephant Endotheliotrophic Herpesvirus Associated with Lethal Hemorrhagic Disease.</title>
        <authorList>
            <person name="Tan J."/>
            <person name="Ling P.D."/>
            <person name="Worley K."/>
            <person name="Proudfoot J."/>
            <person name="Bowman M."/>
            <person name="Qin X."/>
            <person name="Latimer E.M."/>
            <person name="Holder K."/>
            <person name="Fayette M."/>
            <person name="Nodolf S."/>
            <person name="Heaggans S.Y."/>
            <person name="Zong J.-C."/>
            <person name="Pearson V.R."/>
            <person name="Hayward G.S."/>
        </authorList>
    </citation>
    <scope>NUCLEOTIDE SEQUENCE</scope>
    <source>
        <strain evidence="3">Nyah NAP97</strain>
    </source>
</reference>
<dbReference type="RefSeq" id="YP_010802784.1">
    <property type="nucleotide sequence ID" value="NC_077039.1"/>
</dbReference>
<reference evidence="3" key="5">
    <citation type="journal article" date="2016" name="MSphere">
        <title>Complete Genome Sequence of Elephant Endotheliotropic Herpesvirus 4, the First Example of a GC-Rich Branch Proboscivirus.</title>
        <authorList>
            <person name="Ling P.D."/>
            <person name="Long S.Y."/>
            <person name="Fuery A."/>
            <person name="Peng R.S."/>
            <person name="Heaggans S.Y."/>
            <person name="Qin X."/>
            <person name="Worley K.C."/>
            <person name="Dugan S."/>
            <person name="Hayward G.S."/>
        </authorList>
    </citation>
    <scope>NUCLEOTIDE SEQUENCE</scope>
    <source>
        <strain evidence="3">Nyah NAP97</strain>
    </source>
</reference>
<reference evidence="3" key="4">
    <citation type="journal article" date="2016" name="ILAR J">
        <title>Review of Elephant Endotheliotropic Herpesviruses and Acute Hemorrhagic Disease.</title>
        <authorList>
            <person name="Long S.Y."/>
            <person name="Latimer E.M."/>
            <person name="Hayward G.S."/>
        </authorList>
    </citation>
    <scope>NUCLEOTIDE SEQUENCE</scope>
    <source>
        <strain evidence="3">Nyah NAP97</strain>
    </source>
</reference>
<gene>
    <name evidence="3" type="primary">U59</name>
</gene>
<dbReference type="InterPro" id="IPR007616">
    <property type="entry name" value="Herpes_U59/UL88"/>
</dbReference>
<dbReference type="KEGG" id="vg:80541567"/>
<evidence type="ECO:0000313" key="3">
    <source>
        <dbReference type="EMBL" id="QOE74450.1"/>
    </source>
</evidence>
<reference evidence="3" key="2">
    <citation type="journal article" date="2013" name="Genome Announc.">
        <title>Complete Genome Sequence of Elephant Endotheliotropic Herpesvirus 1A.</title>
        <authorList>
            <person name="Ling P.D."/>
            <person name="Reid J.G."/>
            <person name="Qin X."/>
            <person name="Muzny D.M."/>
            <person name="Gibbs R."/>
            <person name="Petrosino J."/>
            <person name="Peng R."/>
            <person name="Zong J.C."/>
            <person name="Heaggans S.Y."/>
            <person name="Hayward G.S."/>
        </authorList>
    </citation>
    <scope>NUCLEOTIDE SEQUENCE</scope>
    <source>
        <strain evidence="3">Nyah NAP97</strain>
    </source>
</reference>
<reference evidence="3" key="6">
    <citation type="journal article" date="2016" name="MSphere">
        <title>Comparison of the Gene Coding Contents and Other Unusual Features of the GC-Rich and AT-Rich Branch Probosciviruses.</title>
        <authorList>
            <person name="Ling P.D."/>
            <person name="Long S.Y."/>
            <person name="Zong J.C."/>
            <person name="Heaggans S.Y."/>
            <person name="Qin X."/>
            <person name="Hayward G.S."/>
        </authorList>
    </citation>
    <scope>NUCLEOTIDE SEQUENCE</scope>
    <source>
        <strain evidence="3">Nyah NAP97</strain>
    </source>
</reference>
<sequence>MRDDGRRSTLTFMRPRCAGALPPPSEREEEGEEERRRQQQPSQEQPPQPSPHDRRLSLSLTETLRRRLSQRTSPVQQQQPQQQQQQQHQESGRAFWRNGELWTSGTEYQTFVFKNEGLANFLGFKGEVTMADLSRYVYNGCSTNIPDLTLYWRTHSSLIYILSNITHCYSLIVSSGSINDATMCERPRMYLKDAVAMSPLTWPDSIEIVKVERTADTAYVRHVYAESFVTHPNENMAPRLEAMLATCFNVLAHPSKFPKNNTDFDFFARSALTKRGAATFFPCSNLQHQFLCHVALLELGERNDAHMLLNAMYVEIMWDANPIMDGFTIYGVFKRNVVTACRLLNSIRDQHERLPAPSSSSSAAEDGDESAFLCLHTYFGEEALDPRVVFHGTYVLKNIGRTNYGELTTRLKRYIDVDKSSVTMGQLRSLLRIYY</sequence>
<organism evidence="3 4">
    <name type="scientific">Elephant endotheliotropic herpesvirus 3A</name>
    <dbReference type="NCBI Taxonomy" id="1329409"/>
    <lineage>
        <taxon>Viruses</taxon>
        <taxon>Duplodnaviria</taxon>
        <taxon>Heunggongvirae</taxon>
        <taxon>Peploviricota</taxon>
        <taxon>Herviviricetes</taxon>
        <taxon>Herpesvirales</taxon>
        <taxon>Orthoherpesviridae</taxon>
        <taxon>Betaherpesvirinae</taxon>
        <taxon>Proboscivirus</taxon>
        <taxon>Elephant endotheliotropic herpesvirus 3</taxon>
    </lineage>
</organism>
<dbReference type="Proteomes" id="UP001162024">
    <property type="component" value="Segment"/>
</dbReference>
<dbReference type="EMBL" id="MN373268">
    <property type="protein sequence ID" value="QOE74450.1"/>
    <property type="molecule type" value="Genomic_DNA"/>
</dbReference>
<comment type="similarity">
    <text evidence="1">Belongs to the herpesviridae U59/UL88 family.</text>
</comment>
<name>A0A866VT52_9BETA</name>
<dbReference type="Pfam" id="PF04529">
    <property type="entry name" value="Herpes_U59"/>
    <property type="match status" value="1"/>
</dbReference>
<protein>
    <submittedName>
        <fullName evidence="3">Protein U59</fullName>
    </submittedName>
</protein>
<feature type="region of interest" description="Disordered" evidence="2">
    <location>
        <begin position="1"/>
        <end position="92"/>
    </location>
</feature>
<evidence type="ECO:0000313" key="4">
    <source>
        <dbReference type="Proteomes" id="UP001162024"/>
    </source>
</evidence>
<evidence type="ECO:0000256" key="2">
    <source>
        <dbReference type="SAM" id="MobiDB-lite"/>
    </source>
</evidence>
<dbReference type="GeneID" id="80541567"/>
<reference evidence="3" key="1">
    <citation type="journal article" date="2009" name="Vet. Pathol.">
        <title>Clinico-pathologic features of fatal disease attributed to new variants of endotheliotropic herpesviruses in two Asian elephants (Elephas maximus).</title>
        <authorList>
            <person name="Garner M.M."/>
            <person name="Helmick K."/>
            <person name="Ochsenreiter J."/>
            <person name="Richman L.K."/>
            <person name="Latimer E."/>
            <person name="Wise A.G."/>
            <person name="Maes R.K."/>
            <person name="Kiupel M."/>
            <person name="Nordhausen R.W."/>
            <person name="Zong J.C."/>
            <person name="Hayward G.S."/>
        </authorList>
    </citation>
    <scope>NUCLEOTIDE SEQUENCE</scope>
    <source>
        <strain evidence="3">Nyah NAP97</strain>
    </source>
</reference>
<feature type="compositionally biased region" description="Low complexity" evidence="2">
    <location>
        <begin position="70"/>
        <end position="89"/>
    </location>
</feature>
<reference evidence="3" key="3">
    <citation type="journal article" date="2014" name="J. Virol.">
        <title>Comparative genome analysis of four elephant endotheliotropic herpesviruses, EEHV3, EEHV4, EEHV5, and EEHV6, from cases of hemorrhagic disease or viremia.</title>
        <authorList>
            <person name="Zong JC"/>
            <person name="Latimer EM"/>
            <person name="Long SY"/>
            <person name="Richman LK"/>
            <person name="Heaggans SY"/>
            <person name="Hayward GS."/>
        </authorList>
    </citation>
    <scope>NUCLEOTIDE SEQUENCE</scope>
    <source>
        <strain evidence="3">Nyah NAP97</strain>
    </source>
</reference>
<accession>A0A866VT52</accession>
<proteinExistence type="inferred from homology"/>